<accession>A0A4C1X761</accession>
<dbReference type="AlphaFoldDB" id="A0A4C1X761"/>
<name>A0A4C1X761_EUMVA</name>
<dbReference type="Proteomes" id="UP000299102">
    <property type="component" value="Unassembled WGS sequence"/>
</dbReference>
<comment type="caution">
    <text evidence="1">The sequence shown here is derived from an EMBL/GenBank/DDBJ whole genome shotgun (WGS) entry which is preliminary data.</text>
</comment>
<sequence>MNLSVEFISICGFADPYLDVKDMRLSYPLKPTSDLLPAVCRYGGATAREPAAGRKPRASGERELHNSVYRELRFHNEMTQL</sequence>
<organism evidence="1 2">
    <name type="scientific">Eumeta variegata</name>
    <name type="common">Bagworm moth</name>
    <name type="synonym">Eumeta japonica</name>
    <dbReference type="NCBI Taxonomy" id="151549"/>
    <lineage>
        <taxon>Eukaryota</taxon>
        <taxon>Metazoa</taxon>
        <taxon>Ecdysozoa</taxon>
        <taxon>Arthropoda</taxon>
        <taxon>Hexapoda</taxon>
        <taxon>Insecta</taxon>
        <taxon>Pterygota</taxon>
        <taxon>Neoptera</taxon>
        <taxon>Endopterygota</taxon>
        <taxon>Lepidoptera</taxon>
        <taxon>Glossata</taxon>
        <taxon>Ditrysia</taxon>
        <taxon>Tineoidea</taxon>
        <taxon>Psychidae</taxon>
        <taxon>Oiketicinae</taxon>
        <taxon>Eumeta</taxon>
    </lineage>
</organism>
<proteinExistence type="predicted"/>
<gene>
    <name evidence="1" type="ORF">EVAR_54674_1</name>
</gene>
<dbReference type="EMBL" id="BGZK01000747">
    <property type="protein sequence ID" value="GBP58880.1"/>
    <property type="molecule type" value="Genomic_DNA"/>
</dbReference>
<reference evidence="1 2" key="1">
    <citation type="journal article" date="2019" name="Commun. Biol.">
        <title>The bagworm genome reveals a unique fibroin gene that provides high tensile strength.</title>
        <authorList>
            <person name="Kono N."/>
            <person name="Nakamura H."/>
            <person name="Ohtoshi R."/>
            <person name="Tomita M."/>
            <person name="Numata K."/>
            <person name="Arakawa K."/>
        </authorList>
    </citation>
    <scope>NUCLEOTIDE SEQUENCE [LARGE SCALE GENOMIC DNA]</scope>
</reference>
<evidence type="ECO:0000313" key="2">
    <source>
        <dbReference type="Proteomes" id="UP000299102"/>
    </source>
</evidence>
<evidence type="ECO:0000313" key="1">
    <source>
        <dbReference type="EMBL" id="GBP58880.1"/>
    </source>
</evidence>
<keyword evidence="2" id="KW-1185">Reference proteome</keyword>
<protein>
    <submittedName>
        <fullName evidence="1">Uncharacterized protein</fullName>
    </submittedName>
</protein>